<name>A0A6J2VQS3_CHACN</name>
<reference evidence="11" key="1">
    <citation type="submission" date="2025-08" db="UniProtKB">
        <authorList>
            <consortium name="RefSeq"/>
        </authorList>
    </citation>
    <scope>IDENTIFICATION</scope>
</reference>
<dbReference type="CTD" id="100150352"/>
<evidence type="ECO:0000256" key="2">
    <source>
        <dbReference type="ARBA" id="ARBA00022525"/>
    </source>
</evidence>
<dbReference type="OrthoDB" id="8875634at2759"/>
<dbReference type="Proteomes" id="UP000504632">
    <property type="component" value="Chromosome 6"/>
</dbReference>
<accession>A0A6J2VQS3</accession>
<sequence>MPFFPDVLALLVVIQLSLPGSLSQMSHLSPQKGCLTCNKSPGTDKKNYRTLPRSSEESTSVLALGEPCGVYTLNCAKGLRCIPPSGEPSPLQALLQGRGVCANPKATNVHTPPPTESLPLPPESSEKGPCRKQLTTLLKGLELTHFESNQDIYIPNCDKRGFFRRKQCWSSRGMQRGRCWCVDENGVKIPSRTGEDGNIICDNTRRESATAL</sequence>
<feature type="region of interest" description="Disordered" evidence="6">
    <location>
        <begin position="105"/>
        <end position="128"/>
    </location>
</feature>
<dbReference type="InterPro" id="IPR000716">
    <property type="entry name" value="Thyroglobulin_1"/>
</dbReference>
<dbReference type="GeneID" id="115815287"/>
<keyword evidence="3 5" id="KW-1015">Disulfide bond</keyword>
<gene>
    <name evidence="11" type="primary">igfbp6a</name>
</gene>
<dbReference type="FunFam" id="4.10.40.20:FF:000005">
    <property type="entry name" value="Insulin-like growth factor-binding protein 6"/>
    <property type="match status" value="1"/>
</dbReference>
<dbReference type="GO" id="GO:0043567">
    <property type="term" value="P:regulation of insulin-like growth factor receptor signaling pathway"/>
    <property type="evidence" value="ECO:0007669"/>
    <property type="project" value="TreeGrafter"/>
</dbReference>
<keyword evidence="2" id="KW-0964">Secreted</keyword>
<organism evidence="10 11">
    <name type="scientific">Chanos chanos</name>
    <name type="common">Milkfish</name>
    <name type="synonym">Mugil chanos</name>
    <dbReference type="NCBI Taxonomy" id="29144"/>
    <lineage>
        <taxon>Eukaryota</taxon>
        <taxon>Metazoa</taxon>
        <taxon>Chordata</taxon>
        <taxon>Craniata</taxon>
        <taxon>Vertebrata</taxon>
        <taxon>Euteleostomi</taxon>
        <taxon>Actinopterygii</taxon>
        <taxon>Neopterygii</taxon>
        <taxon>Teleostei</taxon>
        <taxon>Ostariophysi</taxon>
        <taxon>Gonorynchiformes</taxon>
        <taxon>Chanidae</taxon>
        <taxon>Chanos</taxon>
    </lineage>
</organism>
<keyword evidence="10" id="KW-1185">Reference proteome</keyword>
<dbReference type="InterPro" id="IPR022321">
    <property type="entry name" value="IGFBP_1-6_chordata"/>
</dbReference>
<dbReference type="Gene3D" id="4.10.40.20">
    <property type="match status" value="1"/>
</dbReference>
<evidence type="ECO:0000256" key="1">
    <source>
        <dbReference type="ARBA" id="ARBA00004613"/>
    </source>
</evidence>
<feature type="chain" id="PRO_5026802703" evidence="7">
    <location>
        <begin position="24"/>
        <end position="212"/>
    </location>
</feature>
<evidence type="ECO:0000256" key="5">
    <source>
        <dbReference type="PROSITE-ProRule" id="PRU00500"/>
    </source>
</evidence>
<dbReference type="PANTHER" id="PTHR11551">
    <property type="entry name" value="INSULIN-LIKE GROWTH FACTOR BINDING PROTEIN"/>
    <property type="match status" value="1"/>
</dbReference>
<dbReference type="InterPro" id="IPR036857">
    <property type="entry name" value="Thyroglobulin_1_sf"/>
</dbReference>
<evidence type="ECO:0000313" key="11">
    <source>
        <dbReference type="RefSeq" id="XP_030634104.1"/>
    </source>
</evidence>
<dbReference type="GO" id="GO:0005615">
    <property type="term" value="C:extracellular space"/>
    <property type="evidence" value="ECO:0007669"/>
    <property type="project" value="TreeGrafter"/>
</dbReference>
<evidence type="ECO:0000256" key="4">
    <source>
        <dbReference type="ARBA" id="ARBA00023183"/>
    </source>
</evidence>
<dbReference type="PROSITE" id="PS51162">
    <property type="entry name" value="THYROGLOBULIN_1_2"/>
    <property type="match status" value="1"/>
</dbReference>
<keyword evidence="7" id="KW-0732">Signal</keyword>
<dbReference type="SUPFAM" id="SSF57184">
    <property type="entry name" value="Growth factor receptor domain"/>
    <property type="match status" value="1"/>
</dbReference>
<dbReference type="PROSITE" id="PS51323">
    <property type="entry name" value="IGFBP_N_2"/>
    <property type="match status" value="1"/>
</dbReference>
<dbReference type="GO" id="GO:0031994">
    <property type="term" value="F:insulin-like growth factor I binding"/>
    <property type="evidence" value="ECO:0007669"/>
    <property type="project" value="TreeGrafter"/>
</dbReference>
<protein>
    <submittedName>
        <fullName evidence="11">Insulin-like growth factor-binding protein 6a</fullName>
    </submittedName>
</protein>
<dbReference type="PRINTS" id="PR01976">
    <property type="entry name" value="IGFBPFAMILY"/>
</dbReference>
<feature type="domain" description="Thyroglobulin type-1" evidence="8">
    <location>
        <begin position="127"/>
        <end position="201"/>
    </location>
</feature>
<proteinExistence type="predicted"/>
<dbReference type="InterPro" id="IPR000867">
    <property type="entry name" value="IGFBP-like"/>
</dbReference>
<dbReference type="GO" id="GO:0031995">
    <property type="term" value="F:insulin-like growth factor II binding"/>
    <property type="evidence" value="ECO:0007669"/>
    <property type="project" value="TreeGrafter"/>
</dbReference>
<dbReference type="SMART" id="SM00211">
    <property type="entry name" value="TY"/>
    <property type="match status" value="1"/>
</dbReference>
<dbReference type="PROSITE" id="PS00484">
    <property type="entry name" value="THYROGLOBULIN_1_1"/>
    <property type="match status" value="1"/>
</dbReference>
<dbReference type="SUPFAM" id="SSF57610">
    <property type="entry name" value="Thyroglobulin type-1 domain"/>
    <property type="match status" value="1"/>
</dbReference>
<feature type="compositionally biased region" description="Pro residues" evidence="6">
    <location>
        <begin position="111"/>
        <end position="122"/>
    </location>
</feature>
<dbReference type="InterPro" id="IPR009030">
    <property type="entry name" value="Growth_fac_rcpt_cys_sf"/>
</dbReference>
<dbReference type="AlphaFoldDB" id="A0A6J2VQS3"/>
<evidence type="ECO:0000313" key="10">
    <source>
        <dbReference type="Proteomes" id="UP000504632"/>
    </source>
</evidence>
<feature type="domain" description="IGFBP N-terminal" evidence="9">
    <location>
        <begin position="30"/>
        <end position="104"/>
    </location>
</feature>
<dbReference type="Pfam" id="PF00086">
    <property type="entry name" value="Thyroglobulin_1"/>
    <property type="match status" value="1"/>
</dbReference>
<dbReference type="InParanoid" id="A0A6J2VQS3"/>
<evidence type="ECO:0000256" key="7">
    <source>
        <dbReference type="SAM" id="SignalP"/>
    </source>
</evidence>
<dbReference type="GO" id="GO:0001968">
    <property type="term" value="F:fibronectin binding"/>
    <property type="evidence" value="ECO:0007669"/>
    <property type="project" value="TreeGrafter"/>
</dbReference>
<keyword evidence="4" id="KW-0340">Growth factor binding</keyword>
<dbReference type="CDD" id="cd00191">
    <property type="entry name" value="TY"/>
    <property type="match status" value="1"/>
</dbReference>
<dbReference type="PANTHER" id="PTHR11551:SF27">
    <property type="entry name" value="INSULIN-LIKE GROWTH FACTOR BINDING PROTEIN 6A PRECURSOR-RELATED"/>
    <property type="match status" value="1"/>
</dbReference>
<feature type="disulfide bond" evidence="5">
    <location>
        <begin position="181"/>
        <end position="201"/>
    </location>
</feature>
<comment type="caution">
    <text evidence="5">Lacks conserved residue(s) required for the propagation of feature annotation.</text>
</comment>
<dbReference type="Gene3D" id="4.10.800.10">
    <property type="entry name" value="Thyroglobulin type-1"/>
    <property type="match status" value="1"/>
</dbReference>
<feature type="signal peptide" evidence="7">
    <location>
        <begin position="1"/>
        <end position="23"/>
    </location>
</feature>
<evidence type="ECO:0000256" key="6">
    <source>
        <dbReference type="SAM" id="MobiDB-lite"/>
    </source>
</evidence>
<dbReference type="RefSeq" id="XP_030634104.1">
    <property type="nucleotide sequence ID" value="XM_030778244.1"/>
</dbReference>
<evidence type="ECO:0000259" key="8">
    <source>
        <dbReference type="PROSITE" id="PS51162"/>
    </source>
</evidence>
<comment type="subcellular location">
    <subcellularLocation>
        <location evidence="1">Secreted</location>
    </subcellularLocation>
</comment>
<evidence type="ECO:0000256" key="3">
    <source>
        <dbReference type="ARBA" id="ARBA00023157"/>
    </source>
</evidence>
<evidence type="ECO:0000259" key="9">
    <source>
        <dbReference type="PROSITE" id="PS51323"/>
    </source>
</evidence>
<dbReference type="SMART" id="SM00121">
    <property type="entry name" value="IB"/>
    <property type="match status" value="1"/>
</dbReference>